<name>A0A1I5AJ20_9MICO</name>
<dbReference type="PANTHER" id="PTHR43433">
    <property type="entry name" value="HYDROLASE, ALPHA/BETA FOLD FAMILY PROTEIN"/>
    <property type="match status" value="1"/>
</dbReference>
<dbReference type="Pfam" id="PF12697">
    <property type="entry name" value="Abhydrolase_6"/>
    <property type="match status" value="1"/>
</dbReference>
<dbReference type="OrthoDB" id="7958481at2"/>
<feature type="domain" description="AB hydrolase-1" evidence="1">
    <location>
        <begin position="34"/>
        <end position="261"/>
    </location>
</feature>
<dbReference type="PRINTS" id="PR00111">
    <property type="entry name" value="ABHYDROLASE"/>
</dbReference>
<evidence type="ECO:0000313" key="2">
    <source>
        <dbReference type="EMBL" id="SFN62437.1"/>
    </source>
</evidence>
<dbReference type="GO" id="GO:0003824">
    <property type="term" value="F:catalytic activity"/>
    <property type="evidence" value="ECO:0007669"/>
    <property type="project" value="UniProtKB-ARBA"/>
</dbReference>
<evidence type="ECO:0000259" key="1">
    <source>
        <dbReference type="Pfam" id="PF12697"/>
    </source>
</evidence>
<organism evidence="2 3">
    <name type="scientific">Mycetocola miduiensis</name>
    <dbReference type="NCBI Taxonomy" id="995034"/>
    <lineage>
        <taxon>Bacteria</taxon>
        <taxon>Bacillati</taxon>
        <taxon>Actinomycetota</taxon>
        <taxon>Actinomycetes</taxon>
        <taxon>Micrococcales</taxon>
        <taxon>Microbacteriaceae</taxon>
        <taxon>Mycetocola</taxon>
    </lineage>
</organism>
<dbReference type="EMBL" id="FOVM01000003">
    <property type="protein sequence ID" value="SFN62437.1"/>
    <property type="molecule type" value="Genomic_DNA"/>
</dbReference>
<dbReference type="InterPro" id="IPR050471">
    <property type="entry name" value="AB_hydrolase"/>
</dbReference>
<evidence type="ECO:0000313" key="3">
    <source>
        <dbReference type="Proteomes" id="UP000198867"/>
    </source>
</evidence>
<dbReference type="Gene3D" id="3.40.50.1820">
    <property type="entry name" value="alpha/beta hydrolase"/>
    <property type="match status" value="1"/>
</dbReference>
<dbReference type="AlphaFoldDB" id="A0A1I5AJ20"/>
<keyword evidence="3" id="KW-1185">Reference proteome</keyword>
<protein>
    <submittedName>
        <fullName evidence="2">Pimeloyl-ACP methyl ester carboxylesterase</fullName>
    </submittedName>
</protein>
<dbReference type="SUPFAM" id="SSF53474">
    <property type="entry name" value="alpha/beta-Hydrolases"/>
    <property type="match status" value="1"/>
</dbReference>
<dbReference type="InterPro" id="IPR000073">
    <property type="entry name" value="AB_hydrolase_1"/>
</dbReference>
<reference evidence="3" key="1">
    <citation type="submission" date="2016-10" db="EMBL/GenBank/DDBJ databases">
        <authorList>
            <person name="Varghese N."/>
            <person name="Submissions S."/>
        </authorList>
    </citation>
    <scope>NUCLEOTIDE SEQUENCE [LARGE SCALE GENOMIC DNA]</scope>
    <source>
        <strain evidence="3">CGMCC 1.11101</strain>
    </source>
</reference>
<proteinExistence type="predicted"/>
<gene>
    <name evidence="2" type="ORF">SAMN05216219_1499</name>
</gene>
<dbReference type="InterPro" id="IPR029058">
    <property type="entry name" value="AB_hydrolase_fold"/>
</dbReference>
<dbReference type="PANTHER" id="PTHR43433:SF5">
    <property type="entry name" value="AB HYDROLASE-1 DOMAIN-CONTAINING PROTEIN"/>
    <property type="match status" value="1"/>
</dbReference>
<dbReference type="Proteomes" id="UP000198867">
    <property type="component" value="Unassembled WGS sequence"/>
</dbReference>
<sequence>MLEEDPVVKANIVEEGRLGDGPAFFRVGAGRPLVYLPGLTTHHRPPRGMDRVFQVGQLRPFSRHREVWWVQRREGLAPGTTMTDIARDYARALSDRFSGPVDVVGSSTGGTAALQLAADYPEAVRRLVLLSAACRLGPLGLSAERRLAELLRNGDTRQANAEMMSMLAANEPTQWALAKLGWLVGPARRGEDLSDMLITIDAENAFDLTGELPAITTRTLIVGGGRDRYYGEEVFRDTASRLPNARLLYYPDKGHVATQSNRKTISEVFRFLDEP</sequence>
<dbReference type="STRING" id="995034.SAMN05216219_1499"/>
<accession>A0A1I5AJ20</accession>